<dbReference type="GO" id="GO:0006020">
    <property type="term" value="P:inositol metabolic process"/>
    <property type="evidence" value="ECO:0007669"/>
    <property type="project" value="TreeGrafter"/>
</dbReference>
<evidence type="ECO:0000256" key="8">
    <source>
        <dbReference type="ARBA" id="ARBA00022842"/>
    </source>
</evidence>
<reference evidence="10 11" key="1">
    <citation type="journal article" date="2011" name="BMC Genomics">
        <title>Comparative genome analysis and genome-guided physiological analysis of Roseobacter litoralis.</title>
        <authorList>
            <person name="Kalhoefer D."/>
            <person name="Thole S."/>
            <person name="Voget S."/>
            <person name="Lehmann R."/>
            <person name="Liesegang H."/>
            <person name="Wollher A."/>
            <person name="Daniel R."/>
            <person name="Simon M."/>
            <person name="Brinkhoff T."/>
        </authorList>
    </citation>
    <scope>NUCLEOTIDE SEQUENCE [LARGE SCALE GENOMIC DNA]</scope>
    <source>
        <strain evidence="11">ATCC 49566 / DSM 6996 / JCM 21268 / NBRC 15278 / OCh 149</strain>
    </source>
</reference>
<organism evidence="10 11">
    <name type="scientific">Roseobacter litoralis (strain ATCC 49566 / DSM 6996 / JCM 21268 / NBRC 15278 / OCh 149)</name>
    <dbReference type="NCBI Taxonomy" id="391595"/>
    <lineage>
        <taxon>Bacteria</taxon>
        <taxon>Pseudomonadati</taxon>
        <taxon>Pseudomonadota</taxon>
        <taxon>Alphaproteobacteria</taxon>
        <taxon>Rhodobacterales</taxon>
        <taxon>Roseobacteraceae</taxon>
        <taxon>Roseobacter</taxon>
    </lineage>
</organism>
<protein>
    <recommendedName>
        <fullName evidence="5">Inositol-1-monophosphatase</fullName>
        <ecNumber evidence="4">3.1.3.25</ecNumber>
    </recommendedName>
</protein>
<dbReference type="AlphaFoldDB" id="F7ZE22"/>
<dbReference type="KEGG" id="rli:RLO149_c013410"/>
<evidence type="ECO:0000313" key="11">
    <source>
        <dbReference type="Proteomes" id="UP000001353"/>
    </source>
</evidence>
<dbReference type="STRING" id="391595.RLO149_c013410"/>
<comment type="cofactor">
    <cofactor evidence="2 9">
        <name>Mg(2+)</name>
        <dbReference type="ChEBI" id="CHEBI:18420"/>
    </cofactor>
</comment>
<dbReference type="PANTHER" id="PTHR20854:SF4">
    <property type="entry name" value="INOSITOL-1-MONOPHOSPHATASE-RELATED"/>
    <property type="match status" value="1"/>
</dbReference>
<dbReference type="InterPro" id="IPR000760">
    <property type="entry name" value="Inositol_monophosphatase-like"/>
</dbReference>
<evidence type="ECO:0000256" key="2">
    <source>
        <dbReference type="ARBA" id="ARBA00001946"/>
    </source>
</evidence>
<dbReference type="OrthoDB" id="9785695at2"/>
<dbReference type="InterPro" id="IPR022337">
    <property type="entry name" value="Inositol_monophosphatase_SuhB"/>
</dbReference>
<gene>
    <name evidence="10" type="ordered locus">RLO149_c013410</name>
</gene>
<comment type="catalytic activity">
    <reaction evidence="1">
        <text>a myo-inositol phosphate + H2O = myo-inositol + phosphate</text>
        <dbReference type="Rhea" id="RHEA:24056"/>
        <dbReference type="ChEBI" id="CHEBI:15377"/>
        <dbReference type="ChEBI" id="CHEBI:17268"/>
        <dbReference type="ChEBI" id="CHEBI:43474"/>
        <dbReference type="ChEBI" id="CHEBI:84139"/>
        <dbReference type="EC" id="3.1.3.25"/>
    </reaction>
</comment>
<evidence type="ECO:0000256" key="4">
    <source>
        <dbReference type="ARBA" id="ARBA00013106"/>
    </source>
</evidence>
<dbReference type="GO" id="GO:0008934">
    <property type="term" value="F:inositol monophosphate 1-phosphatase activity"/>
    <property type="evidence" value="ECO:0007669"/>
    <property type="project" value="InterPro"/>
</dbReference>
<evidence type="ECO:0000256" key="1">
    <source>
        <dbReference type="ARBA" id="ARBA00001033"/>
    </source>
</evidence>
<dbReference type="HOGENOM" id="CLU_044118_0_3_5"/>
<feature type="binding site" evidence="9">
    <location>
        <position position="209"/>
    </location>
    <ligand>
        <name>Mg(2+)</name>
        <dbReference type="ChEBI" id="CHEBI:18420"/>
        <label>1</label>
        <note>catalytic</note>
    </ligand>
</feature>
<proteinExistence type="inferred from homology"/>
<dbReference type="eggNOG" id="COG0483">
    <property type="taxonomic scope" value="Bacteria"/>
</dbReference>
<evidence type="ECO:0000256" key="7">
    <source>
        <dbReference type="ARBA" id="ARBA00022801"/>
    </source>
</evidence>
<keyword evidence="7" id="KW-0378">Hydrolase</keyword>
<dbReference type="FunFam" id="3.30.540.10:FF:000003">
    <property type="entry name" value="Inositol-1-monophosphatase"/>
    <property type="match status" value="1"/>
</dbReference>
<feature type="binding site" evidence="9">
    <location>
        <position position="83"/>
    </location>
    <ligand>
        <name>Mg(2+)</name>
        <dbReference type="ChEBI" id="CHEBI:18420"/>
        <label>1</label>
        <note>catalytic</note>
    </ligand>
</feature>
<evidence type="ECO:0000256" key="5">
    <source>
        <dbReference type="ARBA" id="ARBA00019784"/>
    </source>
</evidence>
<dbReference type="PRINTS" id="PR00377">
    <property type="entry name" value="IMPHPHTASES"/>
</dbReference>
<sequence length="259" mass="27331">MNNRSQAAVEIARIGGELALEYYRRLGSLVIEDKGPQDFVSEADKAVETHIRNMIIAAFPDDGIVGEEDAPKPSSTGYTWVIDPIDGTTNFISGIPAWTVVLAVVFEDKTQIGVIFDPVHNEMFVANRGAGATLNGAPMACASDAPITRGTVGTGYSSRISAQASADVVLAILEKGGVFHRNASGALSLAYVASGRLLGYIEEHMNAWDCLAGQLLIAEAGGQIEDQSANQMIAQGGRVIAGGNAVFDDLLKIADTTYK</sequence>
<dbReference type="EMBL" id="CP002623">
    <property type="protein sequence ID" value="AEI93343.1"/>
    <property type="molecule type" value="Genomic_DNA"/>
</dbReference>
<dbReference type="Pfam" id="PF00459">
    <property type="entry name" value="Inositol_P"/>
    <property type="match status" value="1"/>
</dbReference>
<comment type="similarity">
    <text evidence="3">Belongs to the inositol monophosphatase superfamily.</text>
</comment>
<keyword evidence="8 9" id="KW-0460">Magnesium</keyword>
<name>F7ZE22_ROSLO</name>
<dbReference type="InterPro" id="IPR020583">
    <property type="entry name" value="Inositol_monoP_metal-BS"/>
</dbReference>
<dbReference type="RefSeq" id="WP_013961281.1">
    <property type="nucleotide sequence ID" value="NC_015730.1"/>
</dbReference>
<feature type="binding site" evidence="9">
    <location>
        <position position="85"/>
    </location>
    <ligand>
        <name>Mg(2+)</name>
        <dbReference type="ChEBI" id="CHEBI:18420"/>
        <label>1</label>
        <note>catalytic</note>
    </ligand>
</feature>
<dbReference type="Gene3D" id="3.40.190.80">
    <property type="match status" value="1"/>
</dbReference>
<dbReference type="PANTHER" id="PTHR20854">
    <property type="entry name" value="INOSITOL MONOPHOSPHATASE"/>
    <property type="match status" value="1"/>
</dbReference>
<dbReference type="PRINTS" id="PR01959">
    <property type="entry name" value="SBIMPHPHTASE"/>
</dbReference>
<dbReference type="GO" id="GO:0007165">
    <property type="term" value="P:signal transduction"/>
    <property type="evidence" value="ECO:0007669"/>
    <property type="project" value="TreeGrafter"/>
</dbReference>
<keyword evidence="11" id="KW-1185">Reference proteome</keyword>
<dbReference type="SUPFAM" id="SSF56655">
    <property type="entry name" value="Carbohydrate phosphatase"/>
    <property type="match status" value="1"/>
</dbReference>
<dbReference type="Proteomes" id="UP000001353">
    <property type="component" value="Chromosome"/>
</dbReference>
<evidence type="ECO:0000256" key="3">
    <source>
        <dbReference type="ARBA" id="ARBA00009759"/>
    </source>
</evidence>
<dbReference type="Gene3D" id="3.30.540.10">
    <property type="entry name" value="Fructose-1,6-Bisphosphatase, subunit A, domain 1"/>
    <property type="match status" value="1"/>
</dbReference>
<dbReference type="GO" id="GO:0046872">
    <property type="term" value="F:metal ion binding"/>
    <property type="evidence" value="ECO:0007669"/>
    <property type="project" value="UniProtKB-KW"/>
</dbReference>
<evidence type="ECO:0000313" key="10">
    <source>
        <dbReference type="EMBL" id="AEI93343.1"/>
    </source>
</evidence>
<evidence type="ECO:0000256" key="6">
    <source>
        <dbReference type="ARBA" id="ARBA00022723"/>
    </source>
</evidence>
<evidence type="ECO:0000256" key="9">
    <source>
        <dbReference type="PIRSR" id="PIRSR600760-2"/>
    </source>
</evidence>
<feature type="binding site" evidence="9">
    <location>
        <position position="67"/>
    </location>
    <ligand>
        <name>Mg(2+)</name>
        <dbReference type="ChEBI" id="CHEBI:18420"/>
        <label>1</label>
        <note>catalytic</note>
    </ligand>
</feature>
<keyword evidence="6 9" id="KW-0479">Metal-binding</keyword>
<dbReference type="EC" id="3.1.3.25" evidence="4"/>
<dbReference type="PROSITE" id="PS00629">
    <property type="entry name" value="IMP_1"/>
    <property type="match status" value="1"/>
</dbReference>
<feature type="binding site" evidence="9">
    <location>
        <position position="86"/>
    </location>
    <ligand>
        <name>Mg(2+)</name>
        <dbReference type="ChEBI" id="CHEBI:18420"/>
        <label>1</label>
        <note>catalytic</note>
    </ligand>
</feature>
<accession>F7ZE22</accession>